<dbReference type="RefSeq" id="WP_188879826.1">
    <property type="nucleotide sequence ID" value="NZ_BMOQ01000008.1"/>
</dbReference>
<dbReference type="Pfam" id="PF26488">
    <property type="entry name" value="DUF8158"/>
    <property type="match status" value="1"/>
</dbReference>
<evidence type="ECO:0000313" key="3">
    <source>
        <dbReference type="Proteomes" id="UP000608850"/>
    </source>
</evidence>
<dbReference type="OrthoDB" id="191541at2157"/>
<sequence length="107" mass="11837">MTEANATYPVEDATGNPGDPSFEAVWTLLCERGQHPRVDHPDAHFDEIMADVLERYDEEAVRTVTHRVLVAFQPFRTATADLGVRTVDGVRIGTTAVATLRELQAET</sequence>
<dbReference type="Proteomes" id="UP000608850">
    <property type="component" value="Unassembled WGS sequence"/>
</dbReference>
<keyword evidence="3" id="KW-1185">Reference proteome</keyword>
<dbReference type="AlphaFoldDB" id="A0A830GF26"/>
<evidence type="ECO:0000259" key="1">
    <source>
        <dbReference type="Pfam" id="PF26488"/>
    </source>
</evidence>
<reference evidence="2 3" key="1">
    <citation type="journal article" date="2019" name="Int. J. Syst. Evol. Microbiol.">
        <title>The Global Catalogue of Microorganisms (GCM) 10K type strain sequencing project: providing services to taxonomists for standard genome sequencing and annotation.</title>
        <authorList>
            <consortium name="The Broad Institute Genomics Platform"/>
            <consortium name="The Broad Institute Genome Sequencing Center for Infectious Disease"/>
            <person name="Wu L."/>
            <person name="Ma J."/>
        </authorList>
    </citation>
    <scope>NUCLEOTIDE SEQUENCE [LARGE SCALE GENOMIC DNA]</scope>
    <source>
        <strain evidence="2 3">JCM 16331</strain>
    </source>
</reference>
<dbReference type="EMBL" id="BMOQ01000008">
    <property type="protein sequence ID" value="GGN24890.1"/>
    <property type="molecule type" value="Genomic_DNA"/>
</dbReference>
<gene>
    <name evidence="2" type="ORF">GCM10009021_28410</name>
</gene>
<proteinExistence type="predicted"/>
<accession>A0A830GF26</accession>
<evidence type="ECO:0000313" key="2">
    <source>
        <dbReference type="EMBL" id="GGN24890.1"/>
    </source>
</evidence>
<comment type="caution">
    <text evidence="2">The sequence shown here is derived from an EMBL/GenBank/DDBJ whole genome shotgun (WGS) entry which is preliminary data.</text>
</comment>
<organism evidence="2 3">
    <name type="scientific">Halarchaeum nitratireducens</name>
    <dbReference type="NCBI Taxonomy" id="489913"/>
    <lineage>
        <taxon>Archaea</taxon>
        <taxon>Methanobacteriati</taxon>
        <taxon>Methanobacteriota</taxon>
        <taxon>Stenosarchaea group</taxon>
        <taxon>Halobacteria</taxon>
        <taxon>Halobacteriales</taxon>
        <taxon>Halobacteriaceae</taxon>
    </lineage>
</organism>
<feature type="domain" description="DUF8158" evidence="1">
    <location>
        <begin position="1"/>
        <end position="106"/>
    </location>
</feature>
<protein>
    <recommendedName>
        <fullName evidence="1">DUF8158 domain-containing protein</fullName>
    </recommendedName>
</protein>
<dbReference type="InterPro" id="IPR058471">
    <property type="entry name" value="DUF8158"/>
</dbReference>
<name>A0A830GF26_9EURY</name>